<accession>A0ABW9UJM4</accession>
<evidence type="ECO:0000313" key="1">
    <source>
        <dbReference type="EMBL" id="MVQ39440.1"/>
    </source>
</evidence>
<organism evidence="1 2">
    <name type="scientific">Paenibacillus anseongense</name>
    <dbReference type="NCBI Taxonomy" id="2682845"/>
    <lineage>
        <taxon>Bacteria</taxon>
        <taxon>Bacillati</taxon>
        <taxon>Bacillota</taxon>
        <taxon>Bacilli</taxon>
        <taxon>Bacillales</taxon>
        <taxon>Paenibacillaceae</taxon>
        <taxon>Paenibacillus</taxon>
    </lineage>
</organism>
<keyword evidence="2" id="KW-1185">Reference proteome</keyword>
<proteinExistence type="predicted"/>
<dbReference type="EMBL" id="WSEM01000034">
    <property type="protein sequence ID" value="MVQ39440.1"/>
    <property type="molecule type" value="Genomic_DNA"/>
</dbReference>
<reference evidence="1 2" key="1">
    <citation type="submission" date="2019-12" db="EMBL/GenBank/DDBJ databases">
        <authorList>
            <person name="Huq M.A."/>
        </authorList>
    </citation>
    <scope>NUCLEOTIDE SEQUENCE [LARGE SCALE GENOMIC DNA]</scope>
    <source>
        <strain evidence="1 2">MAH-34</strain>
    </source>
</reference>
<evidence type="ECO:0000313" key="2">
    <source>
        <dbReference type="Proteomes" id="UP000467637"/>
    </source>
</evidence>
<sequence>MSFLTRMLSIRFPLSYTSFSSKQAGHCMIAARYLRMSGKYLAKYQPEKLAAGDAKLKYKTYTFLSTKKNPTTEVADSFPVTYSIIFLAI</sequence>
<protein>
    <submittedName>
        <fullName evidence="1">Uncharacterized protein</fullName>
    </submittedName>
</protein>
<gene>
    <name evidence="1" type="ORF">GON05_33105</name>
</gene>
<dbReference type="Proteomes" id="UP000467637">
    <property type="component" value="Unassembled WGS sequence"/>
</dbReference>
<name>A0ABW9UJM4_9BACL</name>
<comment type="caution">
    <text evidence="1">The sequence shown here is derived from an EMBL/GenBank/DDBJ whole genome shotgun (WGS) entry which is preliminary data.</text>
</comment>